<reference evidence="1 2" key="1">
    <citation type="submission" date="2021-06" db="EMBL/GenBank/DDBJ databases">
        <authorList>
            <person name="Palmer J.M."/>
        </authorList>
    </citation>
    <scope>NUCLEOTIDE SEQUENCE [LARGE SCALE GENOMIC DNA]</scope>
    <source>
        <strain evidence="1 2">AS_MEX2019</strain>
        <tissue evidence="1">Muscle</tissue>
    </source>
</reference>
<dbReference type="EMBL" id="JAHRIP010020291">
    <property type="protein sequence ID" value="MEQ2288035.1"/>
    <property type="molecule type" value="Genomic_DNA"/>
</dbReference>
<evidence type="ECO:0000313" key="1">
    <source>
        <dbReference type="EMBL" id="MEQ2288035.1"/>
    </source>
</evidence>
<gene>
    <name evidence="1" type="ORF">AMECASPLE_018808</name>
</gene>
<dbReference type="Proteomes" id="UP001469553">
    <property type="component" value="Unassembled WGS sequence"/>
</dbReference>
<organism evidence="1 2">
    <name type="scientific">Ameca splendens</name>
    <dbReference type="NCBI Taxonomy" id="208324"/>
    <lineage>
        <taxon>Eukaryota</taxon>
        <taxon>Metazoa</taxon>
        <taxon>Chordata</taxon>
        <taxon>Craniata</taxon>
        <taxon>Vertebrata</taxon>
        <taxon>Euteleostomi</taxon>
        <taxon>Actinopterygii</taxon>
        <taxon>Neopterygii</taxon>
        <taxon>Teleostei</taxon>
        <taxon>Neoteleostei</taxon>
        <taxon>Acanthomorphata</taxon>
        <taxon>Ovalentaria</taxon>
        <taxon>Atherinomorphae</taxon>
        <taxon>Cyprinodontiformes</taxon>
        <taxon>Goodeidae</taxon>
        <taxon>Ameca</taxon>
    </lineage>
</organism>
<comment type="caution">
    <text evidence="1">The sequence shown here is derived from an EMBL/GenBank/DDBJ whole genome shotgun (WGS) entry which is preliminary data.</text>
</comment>
<sequence>MPCLSTLHVIHHLEKPARTARSPVSLRLRGLLMSPQNQPNHPQINLASLSSTFRTIRLIVTILSFFVSRYLKPAGYGILTLPKNNISINLFKRFQWFRCVALESPGSEPIMTITNSVAGLLYLKSKSLKLPLLEPPP</sequence>
<protein>
    <submittedName>
        <fullName evidence="1">Uncharacterized protein</fullName>
    </submittedName>
</protein>
<keyword evidence="2" id="KW-1185">Reference proteome</keyword>
<evidence type="ECO:0000313" key="2">
    <source>
        <dbReference type="Proteomes" id="UP001469553"/>
    </source>
</evidence>
<accession>A0ABV0Y3C0</accession>
<name>A0ABV0Y3C0_9TELE</name>
<proteinExistence type="predicted"/>